<feature type="non-terminal residue" evidence="1">
    <location>
        <position position="1"/>
    </location>
</feature>
<gene>
    <name evidence="1" type="ORF">LCGC14_2539580</name>
</gene>
<protein>
    <submittedName>
        <fullName evidence="1">Uncharacterized protein</fullName>
    </submittedName>
</protein>
<comment type="caution">
    <text evidence="1">The sequence shown here is derived from an EMBL/GenBank/DDBJ whole genome shotgun (WGS) entry which is preliminary data.</text>
</comment>
<accession>A0A0F9BDW5</accession>
<feature type="non-terminal residue" evidence="1">
    <location>
        <position position="485"/>
    </location>
</feature>
<dbReference type="EMBL" id="LAZR01041412">
    <property type="protein sequence ID" value="KKL12057.1"/>
    <property type="molecule type" value="Genomic_DNA"/>
</dbReference>
<reference evidence="1" key="1">
    <citation type="journal article" date="2015" name="Nature">
        <title>Complex archaea that bridge the gap between prokaryotes and eukaryotes.</title>
        <authorList>
            <person name="Spang A."/>
            <person name="Saw J.H."/>
            <person name="Jorgensen S.L."/>
            <person name="Zaremba-Niedzwiedzka K."/>
            <person name="Martijn J."/>
            <person name="Lind A.E."/>
            <person name="van Eijk R."/>
            <person name="Schleper C."/>
            <person name="Guy L."/>
            <person name="Ettema T.J."/>
        </authorList>
    </citation>
    <scope>NUCLEOTIDE SEQUENCE</scope>
</reference>
<sequence>GNTAFTNPANAYDGNAATFANAAVVADTIDTADVLWKTWTSPTFTYENLTLRITSQVLLSNNSFPDMSATLEYSTDSGSTFKTVYQIFTARVQQTDEIVLQAGMDLSKLRVRATIANLSVDGGPADILTLRVYEIDTLGTLDTVGTLALVNKQADVCVVSPADAQETAVRLYRRGGTLPNNWNRVGHFPTSTLVQGGCSAGSLEIVDNIADVDLGSTIELDNDVPITSVETTAQPLPLIWGPFDERVLGCGDPNRPESVYFSKRGDAGAWPPQNHIEVSSPGDPMQNGVVYNARTFVFSRERMYELVPNIQTGVTFTPFPTPCGRGIIAPFGLTVSDAIYFVAKDGVFMTTGGPERSLVDNDIQPLFPTQSGPGRDVNGYEAIDFTSLDDIELEWHNDELYFTYKGATSGNRQTLIYDLIRRRWRAATWTPEIVTAHSEVSTVSSLLVGSSTGILYNASGNDDSGTAITASLRTGSHDQGQPLNT</sequence>
<proteinExistence type="predicted"/>
<organism evidence="1">
    <name type="scientific">marine sediment metagenome</name>
    <dbReference type="NCBI Taxonomy" id="412755"/>
    <lineage>
        <taxon>unclassified sequences</taxon>
        <taxon>metagenomes</taxon>
        <taxon>ecological metagenomes</taxon>
    </lineage>
</organism>
<dbReference type="AlphaFoldDB" id="A0A0F9BDW5"/>
<evidence type="ECO:0000313" key="1">
    <source>
        <dbReference type="EMBL" id="KKL12057.1"/>
    </source>
</evidence>
<name>A0A0F9BDW5_9ZZZZ</name>